<accession>A0A3R6W2I2</accession>
<dbReference type="SUPFAM" id="SSF56112">
    <property type="entry name" value="Protein kinase-like (PK-like)"/>
    <property type="match status" value="1"/>
</dbReference>
<dbReference type="GO" id="GO:0043235">
    <property type="term" value="C:receptor complex"/>
    <property type="evidence" value="ECO:0007669"/>
    <property type="project" value="TreeGrafter"/>
</dbReference>
<dbReference type="InterPro" id="IPR000719">
    <property type="entry name" value="Prot_kinase_dom"/>
</dbReference>
<dbReference type="InterPro" id="IPR011009">
    <property type="entry name" value="Kinase-like_dom_sf"/>
</dbReference>
<dbReference type="Pfam" id="PF07714">
    <property type="entry name" value="PK_Tyr_Ser-Thr"/>
    <property type="match status" value="1"/>
</dbReference>
<feature type="coiled-coil region" evidence="1">
    <location>
        <begin position="592"/>
        <end position="644"/>
    </location>
</feature>
<dbReference type="Gene3D" id="1.10.510.10">
    <property type="entry name" value="Transferase(Phosphotransferase) domain 1"/>
    <property type="match status" value="1"/>
</dbReference>
<dbReference type="VEuPathDB" id="FungiDB:H257_12355"/>
<dbReference type="PROSITE" id="PS51257">
    <property type="entry name" value="PROKAR_LIPOPROTEIN"/>
    <property type="match status" value="1"/>
</dbReference>
<evidence type="ECO:0000259" key="4">
    <source>
        <dbReference type="PROSITE" id="PS50011"/>
    </source>
</evidence>
<dbReference type="GO" id="GO:0005886">
    <property type="term" value="C:plasma membrane"/>
    <property type="evidence" value="ECO:0007669"/>
    <property type="project" value="TreeGrafter"/>
</dbReference>
<dbReference type="SMART" id="SM00219">
    <property type="entry name" value="TyrKc"/>
    <property type="match status" value="1"/>
</dbReference>
<feature type="region of interest" description="Disordered" evidence="2">
    <location>
        <begin position="358"/>
        <end position="421"/>
    </location>
</feature>
<dbReference type="PANTHER" id="PTHR24416:SF611">
    <property type="entry name" value="TYROSINE-PROTEIN KINASE TRANSMEMBRANE RECEPTOR ROR"/>
    <property type="match status" value="1"/>
</dbReference>
<keyword evidence="3" id="KW-0472">Membrane</keyword>
<dbReference type="PRINTS" id="PR00109">
    <property type="entry name" value="TYRKINASE"/>
</dbReference>
<dbReference type="PANTHER" id="PTHR24416">
    <property type="entry name" value="TYROSINE-PROTEIN KINASE RECEPTOR"/>
    <property type="match status" value="1"/>
</dbReference>
<dbReference type="PROSITE" id="PS50011">
    <property type="entry name" value="PROTEIN_KINASE_DOM"/>
    <property type="match status" value="1"/>
</dbReference>
<keyword evidence="3" id="KW-0812">Transmembrane</keyword>
<feature type="region of interest" description="Disordered" evidence="2">
    <location>
        <begin position="312"/>
        <end position="342"/>
    </location>
</feature>
<evidence type="ECO:0000313" key="6">
    <source>
        <dbReference type="Proteomes" id="UP000283543"/>
    </source>
</evidence>
<evidence type="ECO:0000256" key="1">
    <source>
        <dbReference type="SAM" id="Coils"/>
    </source>
</evidence>
<feature type="region of interest" description="Disordered" evidence="2">
    <location>
        <begin position="212"/>
        <end position="287"/>
    </location>
</feature>
<feature type="compositionally biased region" description="Low complexity" evidence="2">
    <location>
        <begin position="257"/>
        <end position="276"/>
    </location>
</feature>
<dbReference type="InterPro" id="IPR001245">
    <property type="entry name" value="Ser-Thr/Tyr_kinase_cat_dom"/>
</dbReference>
<dbReference type="AlphaFoldDB" id="A0A3R6W2I2"/>
<dbReference type="Proteomes" id="UP000283543">
    <property type="component" value="Unassembled WGS sequence"/>
</dbReference>
<evidence type="ECO:0000256" key="2">
    <source>
        <dbReference type="SAM" id="MobiDB-lite"/>
    </source>
</evidence>
<feature type="region of interest" description="Disordered" evidence="2">
    <location>
        <begin position="660"/>
        <end position="680"/>
    </location>
</feature>
<feature type="domain" description="Protein kinase" evidence="4">
    <location>
        <begin position="882"/>
        <end position="1222"/>
    </location>
</feature>
<proteinExistence type="predicted"/>
<keyword evidence="1" id="KW-0175">Coiled coil</keyword>
<feature type="compositionally biased region" description="Pro residues" evidence="2">
    <location>
        <begin position="212"/>
        <end position="228"/>
    </location>
</feature>
<evidence type="ECO:0000313" key="5">
    <source>
        <dbReference type="EMBL" id="RHY50635.1"/>
    </source>
</evidence>
<protein>
    <recommendedName>
        <fullName evidence="4">Protein kinase domain-containing protein</fullName>
    </recommendedName>
</protein>
<dbReference type="InterPro" id="IPR020635">
    <property type="entry name" value="Tyr_kinase_cat_dom"/>
</dbReference>
<comment type="caution">
    <text evidence="5">The sequence shown here is derived from an EMBL/GenBank/DDBJ whole genome shotgun (WGS) entry which is preliminary data.</text>
</comment>
<reference evidence="5 6" key="1">
    <citation type="submission" date="2018-08" db="EMBL/GenBank/DDBJ databases">
        <title>Aphanomyces genome sequencing and annotation.</title>
        <authorList>
            <person name="Minardi D."/>
            <person name="Oidtmann B."/>
            <person name="Van Der Giezen M."/>
            <person name="Studholme D.J."/>
        </authorList>
    </citation>
    <scope>NUCLEOTIDE SEQUENCE [LARGE SCALE GENOMIC DNA]</scope>
    <source>
        <strain evidence="5 6">Si</strain>
    </source>
</reference>
<feature type="transmembrane region" description="Helical" evidence="3">
    <location>
        <begin position="12"/>
        <end position="42"/>
    </location>
</feature>
<organism evidence="5 6">
    <name type="scientific">Aphanomyces astaci</name>
    <name type="common">Crayfish plague agent</name>
    <dbReference type="NCBI Taxonomy" id="112090"/>
    <lineage>
        <taxon>Eukaryota</taxon>
        <taxon>Sar</taxon>
        <taxon>Stramenopiles</taxon>
        <taxon>Oomycota</taxon>
        <taxon>Saprolegniomycetes</taxon>
        <taxon>Saprolegniales</taxon>
        <taxon>Verrucalvaceae</taxon>
        <taxon>Aphanomyces</taxon>
    </lineage>
</organism>
<name>A0A3R6W2I2_APHAT</name>
<feature type="compositionally biased region" description="Pro residues" evidence="2">
    <location>
        <begin position="395"/>
        <end position="405"/>
    </location>
</feature>
<feature type="transmembrane region" description="Helical" evidence="3">
    <location>
        <begin position="151"/>
        <end position="175"/>
    </location>
</feature>
<dbReference type="PROSITE" id="PS00109">
    <property type="entry name" value="PROTEIN_KINASE_TYR"/>
    <property type="match status" value="1"/>
</dbReference>
<sequence>MAESTKRTWTGLFLYTVFSCLWAYAYQVVFVCVLLVGILVAASTCKARNLLSGVARAVWQAELWVHRLYVTDSVLCVPRVESITLGTVWWTFVYFLLTKAVLTAYFAAIFTSLLGEYTRFRVDSTPTLSPYVYRDRWQTQPPWYETSENSAAAIVITVLVSFIFNIYMVWMSTWWTDRYYTWMVSLVPADETRMLPHFHPYRLPNAIDPTLHPPPTFLPPPPPPPPLIPFSSQSSSGSVYAMGAPPPQPPQLEHKSSSQSSLSSVASVASSTTSSHSAHHFPSPGRRTMSMAFQRSHLDQEALHAQWISMQSQQSPAGGTQLFGPPTTAHTLGPSPANPALHHHPLVQFSSTLTERHGVVGFPVPPPPLRTSSSSGRLTDQHLQRTSRRASIPASPRPPQPPPQPSTRSKSSRKKDLALRTKHEHKLESMVDHARHQVQALHHILSTLKLHHDSHAVAHARRRLAVLNQLVAHAPLSQDERLQFELACHEFAAVLDNNNESDDESQQDDDAHVFDTVIESAQGHLRYIQHVWAATTTTDTTSVVPHETVSDLRGQLGAIIKSLQLVPPQWPRRQALEQQCHALDTDLTAWLVRQDRDKKEQLRRQLDAMQHTLVHGVGLSDDNKAQLQRICNDLEAKLVAMEHAPPPMPVIIQPLPPTTQLQTRGDDRPVATDPPPNDVLPTTSVAQTLVERYAAAALAASNKQVPRSVTSLPSAHIVREVTMEDVDRDGAVQRPDDAREVHVTLAARSGWESPVGYAAPPSSTTSYDLLSPTGTSHSTVVPFAFTPSTTYGQLSPISAPSSPSLFDSTTFAVAPTFRSATAASFVSDQVEVDPVHFQSFGPPTVCRDMPFKFSIWAFLAHQRDEAVEEAMAVDASARQVSRELLLRVRRGALAHVTLELPSSGFQNESEPTQVLTWTGAVSSVRYNVLCTSSAKIGQVLFKATIVVGTEVLVLRSYISVSASQITWENYAQNVVVKTIRASALGGDSADQIVSEFRHEAAVLSMFGHHPHIVPFVGASTDPSSTLALVTEYLPFGTIEDQFKRQLSASQKTRIVGDAAAGLLNMHEGGFIHRDIAARNCLVDGALRAKVCDFGLCRRVHKANETSSHFEHGVGPLKYMAPESLQPPHVFSTKSDAFAFGVLVWETFAEKKPFAMMTAPEAAAYVLEGGRCLDIHSSDIPKAMQCLMAQCFQEDPELRPSMTDIMAACRRGVDDLTRTKVFISLVKESVAYHLVGSPPLRGIHSKQVAEQLVRLVASDVGPHSRTQLRICPRCFATFT</sequence>
<dbReference type="EMBL" id="QUTB01006311">
    <property type="protein sequence ID" value="RHY50635.1"/>
    <property type="molecule type" value="Genomic_DNA"/>
</dbReference>
<evidence type="ECO:0000256" key="3">
    <source>
        <dbReference type="SAM" id="Phobius"/>
    </source>
</evidence>
<keyword evidence="3" id="KW-1133">Transmembrane helix</keyword>
<gene>
    <name evidence="5" type="ORF">DYB34_008526</name>
</gene>
<dbReference type="GO" id="GO:0004714">
    <property type="term" value="F:transmembrane receptor protein tyrosine kinase activity"/>
    <property type="evidence" value="ECO:0007669"/>
    <property type="project" value="TreeGrafter"/>
</dbReference>
<feature type="transmembrane region" description="Helical" evidence="3">
    <location>
        <begin position="88"/>
        <end position="114"/>
    </location>
</feature>
<dbReference type="GO" id="GO:0007169">
    <property type="term" value="P:cell surface receptor protein tyrosine kinase signaling pathway"/>
    <property type="evidence" value="ECO:0007669"/>
    <property type="project" value="TreeGrafter"/>
</dbReference>
<dbReference type="GO" id="GO:0005524">
    <property type="term" value="F:ATP binding"/>
    <property type="evidence" value="ECO:0007669"/>
    <property type="project" value="InterPro"/>
</dbReference>
<dbReference type="InterPro" id="IPR008266">
    <property type="entry name" value="Tyr_kinase_AS"/>
</dbReference>
<dbReference type="InterPro" id="IPR050122">
    <property type="entry name" value="RTK"/>
</dbReference>